<dbReference type="STRING" id="159292.SAMN05192546_11158"/>
<name>A0A1H3QZY8_9FIRM</name>
<dbReference type="RefSeq" id="WP_093315339.1">
    <property type="nucleotide sequence ID" value="NZ_FNPV01000011.1"/>
</dbReference>
<evidence type="ECO:0000313" key="2">
    <source>
        <dbReference type="Proteomes" id="UP000199230"/>
    </source>
</evidence>
<sequence>MVEITFDGTEKSILKIIENLRSTDATAFICRGNSIQFGTPNGAKQVFIGDTVVIEEENVWVED</sequence>
<proteinExistence type="predicted"/>
<gene>
    <name evidence="1" type="ORF">SAMN05192546_11158</name>
</gene>
<accession>A0A1H3QZY8</accession>
<organism evidence="1 2">
    <name type="scientific">Tindallia californiensis</name>
    <dbReference type="NCBI Taxonomy" id="159292"/>
    <lineage>
        <taxon>Bacteria</taxon>
        <taxon>Bacillati</taxon>
        <taxon>Bacillota</taxon>
        <taxon>Clostridia</taxon>
        <taxon>Peptostreptococcales</taxon>
        <taxon>Tindalliaceae</taxon>
        <taxon>Tindallia</taxon>
    </lineage>
</organism>
<reference evidence="1 2" key="1">
    <citation type="submission" date="2016-10" db="EMBL/GenBank/DDBJ databases">
        <authorList>
            <person name="de Groot N.N."/>
        </authorList>
    </citation>
    <scope>NUCLEOTIDE SEQUENCE [LARGE SCALE GENOMIC DNA]</scope>
    <source>
        <strain evidence="1 2">APO</strain>
    </source>
</reference>
<keyword evidence="2" id="KW-1185">Reference proteome</keyword>
<dbReference type="AlphaFoldDB" id="A0A1H3QZY8"/>
<protein>
    <submittedName>
        <fullName evidence="1">Uncharacterized protein</fullName>
    </submittedName>
</protein>
<dbReference type="EMBL" id="FNPV01000011">
    <property type="protein sequence ID" value="SDZ18987.1"/>
    <property type="molecule type" value="Genomic_DNA"/>
</dbReference>
<dbReference type="Proteomes" id="UP000199230">
    <property type="component" value="Unassembled WGS sequence"/>
</dbReference>
<evidence type="ECO:0000313" key="1">
    <source>
        <dbReference type="EMBL" id="SDZ18987.1"/>
    </source>
</evidence>